<feature type="region of interest" description="Disordered" evidence="1">
    <location>
        <begin position="92"/>
        <end position="139"/>
    </location>
</feature>
<proteinExistence type="predicted"/>
<gene>
    <name evidence="3" type="ORF">ILEXP_LOCUS533</name>
</gene>
<feature type="signal peptide" evidence="2">
    <location>
        <begin position="1"/>
        <end position="21"/>
    </location>
</feature>
<keyword evidence="4" id="KW-1185">Reference proteome</keyword>
<feature type="chain" id="PRO_5044816822" evidence="2">
    <location>
        <begin position="22"/>
        <end position="162"/>
    </location>
</feature>
<organism evidence="3 4">
    <name type="scientific">Ilex paraguariensis</name>
    <name type="common">yerba mate</name>
    <dbReference type="NCBI Taxonomy" id="185542"/>
    <lineage>
        <taxon>Eukaryota</taxon>
        <taxon>Viridiplantae</taxon>
        <taxon>Streptophyta</taxon>
        <taxon>Embryophyta</taxon>
        <taxon>Tracheophyta</taxon>
        <taxon>Spermatophyta</taxon>
        <taxon>Magnoliopsida</taxon>
        <taxon>eudicotyledons</taxon>
        <taxon>Gunneridae</taxon>
        <taxon>Pentapetalae</taxon>
        <taxon>asterids</taxon>
        <taxon>campanulids</taxon>
        <taxon>Aquifoliales</taxon>
        <taxon>Aquifoliaceae</taxon>
        <taxon>Ilex</taxon>
    </lineage>
</organism>
<feature type="compositionally biased region" description="Polar residues" evidence="1">
    <location>
        <begin position="93"/>
        <end position="102"/>
    </location>
</feature>
<keyword evidence="2" id="KW-0732">Signal</keyword>
<dbReference type="EMBL" id="CAUOFW020000109">
    <property type="protein sequence ID" value="CAK9133616.1"/>
    <property type="molecule type" value="Genomic_DNA"/>
</dbReference>
<protein>
    <submittedName>
        <fullName evidence="3">Uncharacterized protein</fullName>
    </submittedName>
</protein>
<comment type="caution">
    <text evidence="3">The sequence shown here is derived from an EMBL/GenBank/DDBJ whole genome shotgun (WGS) entry which is preliminary data.</text>
</comment>
<dbReference type="Proteomes" id="UP001642360">
    <property type="component" value="Unassembled WGS sequence"/>
</dbReference>
<dbReference type="AlphaFoldDB" id="A0ABC8QN17"/>
<reference evidence="3 4" key="1">
    <citation type="submission" date="2024-02" db="EMBL/GenBank/DDBJ databases">
        <authorList>
            <person name="Vignale AGUSTIN F."/>
            <person name="Sosa J E."/>
            <person name="Modenutti C."/>
        </authorList>
    </citation>
    <scope>NUCLEOTIDE SEQUENCE [LARGE SCALE GENOMIC DNA]</scope>
</reference>
<accession>A0ABC8QN17</accession>
<sequence>MKKLRIIAFFVITTITGSLSAADNEQQQPWAQMLEVMGYAEIAKASLARGCLPENNLSRTAAYIALCPKLSFISNKLINDAALPFARRPISLAPSTSTSQKTPPKPREVPTLPPDERGGPYQPLPQPRAYPVALRHNDSAAERHQRLLESSFVCAVANHPDA</sequence>
<evidence type="ECO:0000313" key="4">
    <source>
        <dbReference type="Proteomes" id="UP001642360"/>
    </source>
</evidence>
<evidence type="ECO:0000313" key="3">
    <source>
        <dbReference type="EMBL" id="CAK9133616.1"/>
    </source>
</evidence>
<name>A0ABC8QN17_9AQUA</name>
<evidence type="ECO:0000256" key="1">
    <source>
        <dbReference type="SAM" id="MobiDB-lite"/>
    </source>
</evidence>
<evidence type="ECO:0000256" key="2">
    <source>
        <dbReference type="SAM" id="SignalP"/>
    </source>
</evidence>